<proteinExistence type="predicted"/>
<protein>
    <submittedName>
        <fullName evidence="1">Uncharacterized protein</fullName>
    </submittedName>
</protein>
<comment type="caution">
    <text evidence="1">The sequence shown here is derived from an EMBL/GenBank/DDBJ whole genome shotgun (WGS) entry which is preliminary data.</text>
</comment>
<sequence length="74" mass="8347">MARDKSEAFRRLAENRTNEALDAIRKIGNLSNRGNYSFAPAQVGKIFAALRAALDSAEKRFDESEEDNDPRFTL</sequence>
<reference evidence="1 2" key="1">
    <citation type="submission" date="2022-01" db="EMBL/GenBank/DDBJ databases">
        <authorList>
            <person name="Won M."/>
            <person name="Kim S.-J."/>
            <person name="Kwon S.-W."/>
        </authorList>
    </citation>
    <scope>NUCLEOTIDE SEQUENCE [LARGE SCALE GENOMIC DNA]</scope>
    <source>
        <strain evidence="1 2">KCTC 23505</strain>
    </source>
</reference>
<dbReference type="Proteomes" id="UP001521209">
    <property type="component" value="Unassembled WGS sequence"/>
</dbReference>
<organism evidence="1 2">
    <name type="scientific">Acidiphilium iwatense</name>
    <dbReference type="NCBI Taxonomy" id="768198"/>
    <lineage>
        <taxon>Bacteria</taxon>
        <taxon>Pseudomonadati</taxon>
        <taxon>Pseudomonadota</taxon>
        <taxon>Alphaproteobacteria</taxon>
        <taxon>Acetobacterales</taxon>
        <taxon>Acidocellaceae</taxon>
        <taxon>Acidiphilium</taxon>
    </lineage>
</organism>
<dbReference type="RefSeq" id="WP_235703457.1">
    <property type="nucleotide sequence ID" value="NZ_JAKGBZ010000008.1"/>
</dbReference>
<evidence type="ECO:0000313" key="1">
    <source>
        <dbReference type="EMBL" id="MCF3946221.1"/>
    </source>
</evidence>
<name>A0ABS9DU18_9PROT</name>
<dbReference type="EMBL" id="JAKGBZ010000008">
    <property type="protein sequence ID" value="MCF3946221.1"/>
    <property type="molecule type" value="Genomic_DNA"/>
</dbReference>
<gene>
    <name evidence="1" type="ORF">L2A60_05935</name>
</gene>
<keyword evidence="2" id="KW-1185">Reference proteome</keyword>
<accession>A0ABS9DU18</accession>
<evidence type="ECO:0000313" key="2">
    <source>
        <dbReference type="Proteomes" id="UP001521209"/>
    </source>
</evidence>